<evidence type="ECO:0000313" key="2">
    <source>
        <dbReference type="Proteomes" id="UP000572051"/>
    </source>
</evidence>
<dbReference type="Proteomes" id="UP000572051">
    <property type="component" value="Unassembled WGS sequence"/>
</dbReference>
<proteinExistence type="predicted"/>
<gene>
    <name evidence="1" type="ORF">HNR10_001325</name>
</gene>
<accession>A0A7Z0EK98</accession>
<protein>
    <submittedName>
        <fullName evidence="1">Uncharacterized protein</fullName>
    </submittedName>
</protein>
<dbReference type="EMBL" id="JACCFS010000001">
    <property type="protein sequence ID" value="NYJ33444.1"/>
    <property type="molecule type" value="Genomic_DNA"/>
</dbReference>
<keyword evidence="2" id="KW-1185">Reference proteome</keyword>
<dbReference type="RefSeq" id="WP_179821622.1">
    <property type="nucleotide sequence ID" value="NZ_JACCFS010000001.1"/>
</dbReference>
<evidence type="ECO:0000313" key="1">
    <source>
        <dbReference type="EMBL" id="NYJ33444.1"/>
    </source>
</evidence>
<sequence>MDNNSDFLLTSLVNMADGGAPTPDITLIVEGQVIGGRLIPVTEWFSLQADRVRGATTVYHSDTSEETGEELVQLMAKLFDGCGEIAERQLEERRQKRDDVDPEDPKDVADLPQTKYLHLANAHIMGIGSWDGNLDDGLLLRIKCADVSGWTVGKFRA</sequence>
<organism evidence="1 2">
    <name type="scientific">Nocardiopsis aegyptia</name>
    <dbReference type="NCBI Taxonomy" id="220378"/>
    <lineage>
        <taxon>Bacteria</taxon>
        <taxon>Bacillati</taxon>
        <taxon>Actinomycetota</taxon>
        <taxon>Actinomycetes</taxon>
        <taxon>Streptosporangiales</taxon>
        <taxon>Nocardiopsidaceae</taxon>
        <taxon>Nocardiopsis</taxon>
    </lineage>
</organism>
<dbReference type="AlphaFoldDB" id="A0A7Z0EK98"/>
<name>A0A7Z0EK98_9ACTN</name>
<reference evidence="1 2" key="1">
    <citation type="submission" date="2020-07" db="EMBL/GenBank/DDBJ databases">
        <title>Sequencing the genomes of 1000 actinobacteria strains.</title>
        <authorList>
            <person name="Klenk H.-P."/>
        </authorList>
    </citation>
    <scope>NUCLEOTIDE SEQUENCE [LARGE SCALE GENOMIC DNA]</scope>
    <source>
        <strain evidence="1 2">DSM 44442</strain>
    </source>
</reference>
<comment type="caution">
    <text evidence="1">The sequence shown here is derived from an EMBL/GenBank/DDBJ whole genome shotgun (WGS) entry which is preliminary data.</text>
</comment>